<dbReference type="Proteomes" id="UP000815677">
    <property type="component" value="Unassembled WGS sequence"/>
</dbReference>
<keyword evidence="2" id="KW-1185">Reference proteome</keyword>
<proteinExistence type="predicted"/>
<name>A0ABQ0LNK8_MYCCL</name>
<gene>
    <name evidence="1" type="ORF">MCHLO_09667</name>
</gene>
<organism evidence="1 2">
    <name type="scientific">Mycena chlorophos</name>
    <name type="common">Agaric fungus</name>
    <name type="synonym">Agaricus chlorophos</name>
    <dbReference type="NCBI Taxonomy" id="658473"/>
    <lineage>
        <taxon>Eukaryota</taxon>
        <taxon>Fungi</taxon>
        <taxon>Dikarya</taxon>
        <taxon>Basidiomycota</taxon>
        <taxon>Agaricomycotina</taxon>
        <taxon>Agaricomycetes</taxon>
        <taxon>Agaricomycetidae</taxon>
        <taxon>Agaricales</taxon>
        <taxon>Marasmiineae</taxon>
        <taxon>Mycenaceae</taxon>
        <taxon>Mycena</taxon>
    </lineage>
</organism>
<reference evidence="1" key="1">
    <citation type="submission" date="2014-09" db="EMBL/GenBank/DDBJ databases">
        <title>Genome sequence of the luminous mushroom Mycena chlorophos for searching fungal bioluminescence genes.</title>
        <authorList>
            <person name="Tanaka Y."/>
            <person name="Kasuga D."/>
            <person name="Oba Y."/>
            <person name="Hase S."/>
            <person name="Sato K."/>
            <person name="Oba Y."/>
            <person name="Sakakibara Y."/>
        </authorList>
    </citation>
    <scope>NUCLEOTIDE SEQUENCE</scope>
</reference>
<evidence type="ECO:0000313" key="2">
    <source>
        <dbReference type="Proteomes" id="UP000815677"/>
    </source>
</evidence>
<sequence length="298" mass="33599">MASQLPAELLAEIFDHCSPPWHTEHRLNDDITAPMELERLSLGYLRRLAHVCVFWRATVLNTPQLWSTVVVDTSFWSVINLSTDTLLALLRNTLERGRSSGLVLQVGLGESDDTTRSVAELLCKHSHRWQHVYLWCGAVHTLGFLSPAKGNLPLLHSLRVAGIIDSGLDIFKTAPKLRKFVSQDFDRISPLAIPWHQLEWVSYTGGRHNTHYAVRSLGMMKDMRNCHFFLEGGYELKSTAWETQIPVTSNLQRLTLVAEASIDESATVFGRIFDLLTLPALTLLYIQVSNTPALWNAD</sequence>
<evidence type="ECO:0000313" key="1">
    <source>
        <dbReference type="EMBL" id="GAT52632.1"/>
    </source>
</evidence>
<accession>A0ABQ0LNK8</accession>
<protein>
    <recommendedName>
        <fullName evidence="3">F-box domain-containing protein</fullName>
    </recommendedName>
</protein>
<evidence type="ECO:0008006" key="3">
    <source>
        <dbReference type="Google" id="ProtNLM"/>
    </source>
</evidence>
<dbReference type="EMBL" id="DF847819">
    <property type="protein sequence ID" value="GAT52632.1"/>
    <property type="molecule type" value="Genomic_DNA"/>
</dbReference>